<evidence type="ECO:0000313" key="2">
    <source>
        <dbReference type="EMBL" id="TWD87548.1"/>
    </source>
</evidence>
<feature type="region of interest" description="Disordered" evidence="1">
    <location>
        <begin position="18"/>
        <end position="47"/>
    </location>
</feature>
<evidence type="ECO:0000256" key="1">
    <source>
        <dbReference type="SAM" id="MobiDB-lite"/>
    </source>
</evidence>
<feature type="compositionally biased region" description="Basic and acidic residues" evidence="1">
    <location>
        <begin position="35"/>
        <end position="47"/>
    </location>
</feature>
<dbReference type="AlphaFoldDB" id="A0A561C955"/>
<comment type="caution">
    <text evidence="2">The sequence shown here is derived from an EMBL/GenBank/DDBJ whole genome shotgun (WGS) entry which is preliminary data.</text>
</comment>
<organism evidence="2 3">
    <name type="scientific">Variovorax beijingensis</name>
    <dbReference type="NCBI Taxonomy" id="2496117"/>
    <lineage>
        <taxon>Bacteria</taxon>
        <taxon>Pseudomonadati</taxon>
        <taxon>Pseudomonadota</taxon>
        <taxon>Betaproteobacteria</taxon>
        <taxon>Burkholderiales</taxon>
        <taxon>Comamonadaceae</taxon>
        <taxon>Variovorax</taxon>
    </lineage>
</organism>
<dbReference type="EMBL" id="VIVL01000003">
    <property type="protein sequence ID" value="TWD87548.1"/>
    <property type="molecule type" value="Genomic_DNA"/>
</dbReference>
<proteinExistence type="predicted"/>
<sequence length="47" mass="5078">MMDHPQACSLRVAATPLRGGAACGPAKPVPRQLTHKPEQERNHASFN</sequence>
<gene>
    <name evidence="2" type="ORF">FB547_103530</name>
</gene>
<accession>A0A561C955</accession>
<protein>
    <submittedName>
        <fullName evidence="2">Uncharacterized protein</fullName>
    </submittedName>
</protein>
<dbReference type="Proteomes" id="UP000319722">
    <property type="component" value="Unassembled WGS sequence"/>
</dbReference>
<evidence type="ECO:0000313" key="3">
    <source>
        <dbReference type="Proteomes" id="UP000319722"/>
    </source>
</evidence>
<name>A0A561C955_9BURK</name>
<reference evidence="2 3" key="1">
    <citation type="submission" date="2019-06" db="EMBL/GenBank/DDBJ databases">
        <title>Sorghum-associated microbial communities from plants grown in Nebraska, USA.</title>
        <authorList>
            <person name="Schachtman D."/>
        </authorList>
    </citation>
    <scope>NUCLEOTIDE SEQUENCE [LARGE SCALE GENOMIC DNA]</scope>
    <source>
        <strain evidence="2 3">T529</strain>
    </source>
</reference>